<evidence type="ECO:0000256" key="12">
    <source>
        <dbReference type="RuleBase" id="RU000512"/>
    </source>
</evidence>
<dbReference type="NCBIfam" id="TIGR01740">
    <property type="entry name" value="pyrF"/>
    <property type="match status" value="1"/>
</dbReference>
<comment type="similarity">
    <text evidence="8 9">Belongs to the OMP decarboxylase family. Type 1 subfamily.</text>
</comment>
<name>M5DTY6_9GAMM</name>
<feature type="binding site" evidence="9">
    <location>
        <begin position="67"/>
        <end position="76"/>
    </location>
    <ligand>
        <name>substrate</name>
    </ligand>
</feature>
<feature type="binding site" evidence="9 11">
    <location>
        <position position="216"/>
    </location>
    <ligand>
        <name>substrate</name>
    </ligand>
</feature>
<evidence type="ECO:0000259" key="13">
    <source>
        <dbReference type="SMART" id="SM00934"/>
    </source>
</evidence>
<dbReference type="PROSITE" id="PS00156">
    <property type="entry name" value="OMPDECASE"/>
    <property type="match status" value="1"/>
</dbReference>
<feature type="binding site" evidence="9 11">
    <location>
        <position position="126"/>
    </location>
    <ligand>
        <name>substrate</name>
    </ligand>
</feature>
<dbReference type="UniPathway" id="UPA00070">
    <property type="reaction ID" value="UER00120"/>
</dbReference>
<dbReference type="EC" id="4.1.1.23" evidence="9"/>
<dbReference type="GO" id="GO:0005829">
    <property type="term" value="C:cytosol"/>
    <property type="evidence" value="ECO:0007669"/>
    <property type="project" value="TreeGrafter"/>
</dbReference>
<dbReference type="GO" id="GO:0004590">
    <property type="term" value="F:orotidine-5'-phosphate decarboxylase activity"/>
    <property type="evidence" value="ECO:0007669"/>
    <property type="project" value="UniProtKB-UniRule"/>
</dbReference>
<comment type="catalytic activity">
    <reaction evidence="7 9 12">
        <text>orotidine 5'-phosphate + H(+) = UMP + CO2</text>
        <dbReference type="Rhea" id="RHEA:11596"/>
        <dbReference type="ChEBI" id="CHEBI:15378"/>
        <dbReference type="ChEBI" id="CHEBI:16526"/>
        <dbReference type="ChEBI" id="CHEBI:57538"/>
        <dbReference type="ChEBI" id="CHEBI:57865"/>
        <dbReference type="EC" id="4.1.1.23"/>
    </reaction>
</comment>
<dbReference type="NCBIfam" id="NF001273">
    <property type="entry name" value="PRK00230.1"/>
    <property type="match status" value="1"/>
</dbReference>
<dbReference type="PANTHER" id="PTHR32119:SF2">
    <property type="entry name" value="OROTIDINE 5'-PHOSPHATE DECARBOXYLASE"/>
    <property type="match status" value="1"/>
</dbReference>
<dbReference type="HAMAP" id="MF_01200_B">
    <property type="entry name" value="OMPdecase_type1_B"/>
    <property type="match status" value="1"/>
</dbReference>
<evidence type="ECO:0000256" key="6">
    <source>
        <dbReference type="ARBA" id="ARBA00023239"/>
    </source>
</evidence>
<evidence type="ECO:0000256" key="7">
    <source>
        <dbReference type="ARBA" id="ARBA00049157"/>
    </source>
</evidence>
<feature type="binding site" evidence="9 11">
    <location>
        <position position="187"/>
    </location>
    <ligand>
        <name>substrate</name>
    </ligand>
</feature>
<organism evidence="14 15">
    <name type="scientific">Thalassolituus oleivorans MIL-1</name>
    <dbReference type="NCBI Taxonomy" id="1298593"/>
    <lineage>
        <taxon>Bacteria</taxon>
        <taxon>Pseudomonadati</taxon>
        <taxon>Pseudomonadota</taxon>
        <taxon>Gammaproteobacteria</taxon>
        <taxon>Oceanospirillales</taxon>
        <taxon>Oceanospirillaceae</taxon>
        <taxon>Thalassolituus</taxon>
    </lineage>
</organism>
<feature type="active site" description="For OMPdecase activity" evidence="10">
    <location>
        <position position="69"/>
    </location>
</feature>
<sequence length="241" mass="26314">MTTSSSTTIKSPIVVALDFPTAEQALAMADQLDPTLCRMKVGKELYTATGPMILEQLHKRGFEVFLDLKFHDIPNTCAKAVGVAADLGVWMVNVHASGGERMMVAAREELEKKSHKPLLIGVTVLTSMERSDLAGIGLDIDPIQQVERLARLTEKSGLDGVVCSAQEVKLIRDICGKEFLTVTPGIRPEGSDIGDQKRVMTPRQAKEAGVDYMVIGRPITQNYDPSGVCLLTIQSIEFMRN</sequence>
<dbReference type="eggNOG" id="COG0284">
    <property type="taxonomic scope" value="Bacteria"/>
</dbReference>
<dbReference type="PATRIC" id="fig|1298593.3.peg.2187"/>
<evidence type="ECO:0000256" key="4">
    <source>
        <dbReference type="ARBA" id="ARBA00022793"/>
    </source>
</evidence>
<keyword evidence="5 9" id="KW-0665">Pyrimidine biosynthesis</keyword>
<dbReference type="AlphaFoldDB" id="M5DTY6"/>
<comment type="subunit">
    <text evidence="3 9">Homodimer.</text>
</comment>
<evidence type="ECO:0000256" key="2">
    <source>
        <dbReference type="ARBA" id="ARBA00004861"/>
    </source>
</evidence>
<evidence type="ECO:0000256" key="8">
    <source>
        <dbReference type="ARBA" id="ARBA00061012"/>
    </source>
</evidence>
<proteinExistence type="inferred from homology"/>
<evidence type="ECO:0000256" key="11">
    <source>
        <dbReference type="PIRSR" id="PIRSR614732-2"/>
    </source>
</evidence>
<feature type="active site" description="For OMPdecase activity" evidence="10">
    <location>
        <position position="67"/>
    </location>
</feature>
<keyword evidence="4 9" id="KW-0210">Decarboxylase</keyword>
<dbReference type="FunFam" id="3.20.20.70:FF:000015">
    <property type="entry name" value="Orotidine 5'-phosphate decarboxylase"/>
    <property type="match status" value="1"/>
</dbReference>
<keyword evidence="6 9" id="KW-0456">Lyase</keyword>
<dbReference type="KEGG" id="tol:TOL_2281"/>
<dbReference type="SMART" id="SM00934">
    <property type="entry name" value="OMPdecase"/>
    <property type="match status" value="1"/>
</dbReference>
<dbReference type="EMBL" id="HF680312">
    <property type="protein sequence ID" value="CCU72683.1"/>
    <property type="molecule type" value="Genomic_DNA"/>
</dbReference>
<feature type="binding site" evidence="9 11">
    <location>
        <position position="217"/>
    </location>
    <ligand>
        <name>substrate</name>
    </ligand>
</feature>
<gene>
    <name evidence="9" type="primary">pyrF</name>
    <name evidence="14" type="ORF">TOL_2281</name>
</gene>
<reference evidence="14 15" key="1">
    <citation type="journal article" date="2013" name="Genome Announc.">
        <title>Genome Sequence of Thalassolituus oleivorans MIL-1 (DSM 14913T).</title>
        <authorList>
            <person name="Golyshin P.N."/>
            <person name="Werner J."/>
            <person name="Chernikova T.N."/>
            <person name="Tran H."/>
            <person name="Ferrer M."/>
            <person name="Yakimov M.M."/>
            <person name="Teeling H."/>
            <person name="Golyshina O.V."/>
        </authorList>
    </citation>
    <scope>NUCLEOTIDE SEQUENCE [LARGE SCALE GENOMIC DNA]</scope>
    <source>
        <strain evidence="14 15">MIL-1</strain>
    </source>
</reference>
<dbReference type="GeneID" id="79177081"/>
<keyword evidence="15" id="KW-1185">Reference proteome</keyword>
<evidence type="ECO:0000256" key="3">
    <source>
        <dbReference type="ARBA" id="ARBA00011738"/>
    </source>
</evidence>
<feature type="binding site" evidence="9 11">
    <location>
        <position position="196"/>
    </location>
    <ligand>
        <name>substrate</name>
    </ligand>
</feature>
<dbReference type="InterPro" id="IPR018089">
    <property type="entry name" value="OMPdecase_AS"/>
</dbReference>
<dbReference type="STRING" id="187493.CN03_06865"/>
<dbReference type="GO" id="GO:0044205">
    <property type="term" value="P:'de novo' UMP biosynthetic process"/>
    <property type="evidence" value="ECO:0007669"/>
    <property type="project" value="UniProtKB-UniRule"/>
</dbReference>
<evidence type="ECO:0000256" key="9">
    <source>
        <dbReference type="HAMAP-Rule" id="MF_01200"/>
    </source>
</evidence>
<feature type="binding site" evidence="9 11">
    <location>
        <position position="18"/>
    </location>
    <ligand>
        <name>substrate</name>
    </ligand>
</feature>
<dbReference type="InterPro" id="IPR047596">
    <property type="entry name" value="OMPdecase_bac"/>
</dbReference>
<dbReference type="RefSeq" id="WP_015487401.1">
    <property type="nucleotide sequence ID" value="NC_020888.1"/>
</dbReference>
<evidence type="ECO:0000313" key="15">
    <source>
        <dbReference type="Proteomes" id="UP000011866"/>
    </source>
</evidence>
<evidence type="ECO:0000256" key="5">
    <source>
        <dbReference type="ARBA" id="ARBA00022975"/>
    </source>
</evidence>
<dbReference type="Proteomes" id="UP000011866">
    <property type="component" value="Chromosome"/>
</dbReference>
<dbReference type="CDD" id="cd04725">
    <property type="entry name" value="OMP_decarboxylase_like"/>
    <property type="match status" value="1"/>
</dbReference>
<protein>
    <recommendedName>
        <fullName evidence="9">Orotidine 5'-phosphate decarboxylase</fullName>
        <ecNumber evidence="9">4.1.1.23</ecNumber>
    </recommendedName>
    <alternativeName>
        <fullName evidence="9">OMP decarboxylase</fullName>
        <shortName evidence="9">OMPDCase</shortName>
        <shortName evidence="9">OMPdecase</shortName>
    </alternativeName>
</protein>
<dbReference type="SUPFAM" id="SSF51366">
    <property type="entry name" value="Ribulose-phoshate binding barrel"/>
    <property type="match status" value="1"/>
</dbReference>
<dbReference type="InterPro" id="IPR001754">
    <property type="entry name" value="OMPdeCOase_dom"/>
</dbReference>
<dbReference type="Pfam" id="PF00215">
    <property type="entry name" value="OMPdecase"/>
    <property type="match status" value="1"/>
</dbReference>
<feature type="active site" description="Proton donor" evidence="9">
    <location>
        <position position="69"/>
    </location>
</feature>
<dbReference type="Gene3D" id="3.20.20.70">
    <property type="entry name" value="Aldolase class I"/>
    <property type="match status" value="1"/>
</dbReference>
<feature type="binding site" evidence="9 11">
    <location>
        <position position="40"/>
    </location>
    <ligand>
        <name>substrate</name>
    </ligand>
</feature>
<dbReference type="HOGENOM" id="CLU_067069_0_0_6"/>
<evidence type="ECO:0000313" key="14">
    <source>
        <dbReference type="EMBL" id="CCU72683.1"/>
    </source>
</evidence>
<comment type="pathway">
    <text evidence="2 9 12">Pyrimidine metabolism; UMP biosynthesis via de novo pathway; UMP from orotate: step 2/2.</text>
</comment>
<dbReference type="InterPro" id="IPR013785">
    <property type="entry name" value="Aldolase_TIM"/>
</dbReference>
<dbReference type="GO" id="GO:0006207">
    <property type="term" value="P:'de novo' pyrimidine nucleobase biosynthetic process"/>
    <property type="evidence" value="ECO:0007669"/>
    <property type="project" value="InterPro"/>
</dbReference>
<evidence type="ECO:0000256" key="10">
    <source>
        <dbReference type="PIRSR" id="PIRSR614732-1"/>
    </source>
</evidence>
<dbReference type="InterPro" id="IPR014732">
    <property type="entry name" value="OMPdecase"/>
</dbReference>
<feature type="domain" description="Orotidine 5'-phosphate decarboxylase" evidence="13">
    <location>
        <begin position="12"/>
        <end position="232"/>
    </location>
</feature>
<comment type="function">
    <text evidence="1 9">Catalyzes the decarboxylation of orotidine 5'-monophosphate (OMP) to uridine 5'-monophosphate (UMP).</text>
</comment>
<feature type="active site" description="For OMPdecase activity" evidence="10">
    <location>
        <position position="72"/>
    </location>
</feature>
<dbReference type="PANTHER" id="PTHR32119">
    <property type="entry name" value="OROTIDINE 5'-PHOSPHATE DECARBOXYLASE"/>
    <property type="match status" value="1"/>
</dbReference>
<evidence type="ECO:0000256" key="1">
    <source>
        <dbReference type="ARBA" id="ARBA00002356"/>
    </source>
</evidence>
<accession>M5DTY6</accession>
<dbReference type="InterPro" id="IPR011060">
    <property type="entry name" value="RibuloseP-bd_barrel"/>
</dbReference>